<feature type="transmembrane region" description="Helical" evidence="2">
    <location>
        <begin position="341"/>
        <end position="363"/>
    </location>
</feature>
<keyword evidence="2" id="KW-0472">Membrane</keyword>
<feature type="transmembrane region" description="Helical" evidence="2">
    <location>
        <begin position="317"/>
        <end position="335"/>
    </location>
</feature>
<feature type="transmembrane region" description="Helical" evidence="2">
    <location>
        <begin position="415"/>
        <end position="433"/>
    </location>
</feature>
<proteinExistence type="predicted"/>
<feature type="signal peptide" evidence="3">
    <location>
        <begin position="1"/>
        <end position="27"/>
    </location>
</feature>
<feature type="transmembrane region" description="Helical" evidence="2">
    <location>
        <begin position="384"/>
        <end position="403"/>
    </location>
</feature>
<protein>
    <recommendedName>
        <fullName evidence="6">Transmembrane protein</fullName>
    </recommendedName>
</protein>
<evidence type="ECO:0000313" key="5">
    <source>
        <dbReference type="Proteomes" id="UP001159428"/>
    </source>
</evidence>
<feature type="compositionally biased region" description="Polar residues" evidence="1">
    <location>
        <begin position="473"/>
        <end position="482"/>
    </location>
</feature>
<dbReference type="EMBL" id="CALNXJ010000002">
    <property type="protein sequence ID" value="CAH3033926.1"/>
    <property type="molecule type" value="Genomic_DNA"/>
</dbReference>
<keyword evidence="2" id="KW-0812">Transmembrane</keyword>
<feature type="transmembrane region" description="Helical" evidence="2">
    <location>
        <begin position="268"/>
        <end position="285"/>
    </location>
</feature>
<dbReference type="Proteomes" id="UP001159428">
    <property type="component" value="Unassembled WGS sequence"/>
</dbReference>
<feature type="transmembrane region" description="Helical" evidence="2">
    <location>
        <begin position="199"/>
        <end position="225"/>
    </location>
</feature>
<feature type="region of interest" description="Disordered" evidence="1">
    <location>
        <begin position="473"/>
        <end position="508"/>
    </location>
</feature>
<keyword evidence="5" id="KW-1185">Reference proteome</keyword>
<gene>
    <name evidence="4" type="ORF">PMEA_00010382</name>
</gene>
<feature type="compositionally biased region" description="Basic and acidic residues" evidence="1">
    <location>
        <begin position="494"/>
        <end position="508"/>
    </location>
</feature>
<keyword evidence="2" id="KW-1133">Transmembrane helix</keyword>
<sequence>MSNPLIKAVVTTLIQVVLIFDHHNVQAEFSDTCDNSASSLSCIHTYEQLYHSLTKSDNSFNIESALFPAKRPSSVRVFVNLHGPNKTGSPIARYTWSVSCLYVAIPDVFLKIVSLGSILVRHRTKELNLTIPHFCCNVSKTEDERKKTINDMIENVLAALQDLASSPGIRNPELNNAECVIEGHGTDMQATGRSLEIRIMIWGSFCSTCAAFDPLYGMIVGYVVLLKVTNSPEYKAMLCLSVLVGVPGSFIWLILLSVVIYFSVRDGPLFYLDILLVLIPVLYFITPLSKRVRDIWNNFRSSDPGQMNSGFMWFQKLLAPLSVIYTCFFSCWMLIGIMLNPIWGLTIALALCLVISSFNYIVGGYVGTRKTQFDESIHPSLRRNWVLSFLALIFSTIVVIFAGQSFNGRETADGIFKAVLFTALFFFTSWLSWKRLFSQKSERREAPTTNLPDPLTHLCQILSQHAEPGLNFRGTSPHNSFPESMEEPQPSFGDFDKSSSDHSIDSWV</sequence>
<comment type="caution">
    <text evidence="4">The sequence shown here is derived from an EMBL/GenBank/DDBJ whole genome shotgun (WGS) entry which is preliminary data.</text>
</comment>
<dbReference type="AlphaFoldDB" id="A0AAU9VND6"/>
<feature type="chain" id="PRO_5043560981" description="Transmembrane protein" evidence="3">
    <location>
        <begin position="28"/>
        <end position="508"/>
    </location>
</feature>
<accession>A0AAU9VND6</accession>
<reference evidence="4 5" key="1">
    <citation type="submission" date="2022-05" db="EMBL/GenBank/DDBJ databases">
        <authorList>
            <consortium name="Genoscope - CEA"/>
            <person name="William W."/>
        </authorList>
    </citation>
    <scope>NUCLEOTIDE SEQUENCE [LARGE SCALE GENOMIC DNA]</scope>
</reference>
<organism evidence="4 5">
    <name type="scientific">Pocillopora meandrina</name>
    <dbReference type="NCBI Taxonomy" id="46732"/>
    <lineage>
        <taxon>Eukaryota</taxon>
        <taxon>Metazoa</taxon>
        <taxon>Cnidaria</taxon>
        <taxon>Anthozoa</taxon>
        <taxon>Hexacorallia</taxon>
        <taxon>Scleractinia</taxon>
        <taxon>Astrocoeniina</taxon>
        <taxon>Pocilloporidae</taxon>
        <taxon>Pocillopora</taxon>
    </lineage>
</organism>
<evidence type="ECO:0000256" key="1">
    <source>
        <dbReference type="SAM" id="MobiDB-lite"/>
    </source>
</evidence>
<evidence type="ECO:0000256" key="2">
    <source>
        <dbReference type="SAM" id="Phobius"/>
    </source>
</evidence>
<evidence type="ECO:0000256" key="3">
    <source>
        <dbReference type="SAM" id="SignalP"/>
    </source>
</evidence>
<evidence type="ECO:0000313" key="4">
    <source>
        <dbReference type="EMBL" id="CAH3033926.1"/>
    </source>
</evidence>
<name>A0AAU9VND6_9CNID</name>
<feature type="transmembrane region" description="Helical" evidence="2">
    <location>
        <begin position="237"/>
        <end position="262"/>
    </location>
</feature>
<keyword evidence="3" id="KW-0732">Signal</keyword>
<evidence type="ECO:0008006" key="6">
    <source>
        <dbReference type="Google" id="ProtNLM"/>
    </source>
</evidence>